<protein>
    <recommendedName>
        <fullName evidence="1">DUF4440 domain-containing protein</fullName>
    </recommendedName>
</protein>
<evidence type="ECO:0000313" key="3">
    <source>
        <dbReference type="Proteomes" id="UP000256763"/>
    </source>
</evidence>
<dbReference type="NCBIfam" id="TIGR02246">
    <property type="entry name" value="SgcJ/EcaC family oxidoreductase"/>
    <property type="match status" value="1"/>
</dbReference>
<organism evidence="2 3">
    <name type="scientific">Alkalilimnicola ehrlichii</name>
    <dbReference type="NCBI Taxonomy" id="351052"/>
    <lineage>
        <taxon>Bacteria</taxon>
        <taxon>Pseudomonadati</taxon>
        <taxon>Pseudomonadota</taxon>
        <taxon>Gammaproteobacteria</taxon>
        <taxon>Chromatiales</taxon>
        <taxon>Ectothiorhodospiraceae</taxon>
        <taxon>Alkalilimnicola</taxon>
    </lineage>
</organism>
<name>A0A3E0X0E8_9GAMM</name>
<dbReference type="InterPro" id="IPR032710">
    <property type="entry name" value="NTF2-like_dom_sf"/>
</dbReference>
<comment type="caution">
    <text evidence="2">The sequence shown here is derived from an EMBL/GenBank/DDBJ whole genome shotgun (WGS) entry which is preliminary data.</text>
</comment>
<dbReference type="OrthoDB" id="582247at2"/>
<dbReference type="Gene3D" id="3.10.450.50">
    <property type="match status" value="1"/>
</dbReference>
<reference evidence="3" key="1">
    <citation type="submission" date="2017-05" db="EMBL/GenBank/DDBJ databases">
        <authorList>
            <person name="Sharma S."/>
            <person name="Sidhu C."/>
            <person name="Pinnaka A.K."/>
        </authorList>
    </citation>
    <scope>NUCLEOTIDE SEQUENCE [LARGE SCALE GENOMIC DNA]</scope>
    <source>
        <strain evidence="3">AK93</strain>
    </source>
</reference>
<gene>
    <name evidence="2" type="ORF">CAL65_03110</name>
</gene>
<evidence type="ECO:0000259" key="1">
    <source>
        <dbReference type="Pfam" id="PF14534"/>
    </source>
</evidence>
<dbReference type="Proteomes" id="UP000256763">
    <property type="component" value="Unassembled WGS sequence"/>
</dbReference>
<accession>A0A3E0X0E8</accession>
<evidence type="ECO:0000313" key="2">
    <source>
        <dbReference type="EMBL" id="RFA38904.1"/>
    </source>
</evidence>
<dbReference type="InterPro" id="IPR027843">
    <property type="entry name" value="DUF4440"/>
</dbReference>
<dbReference type="AlphaFoldDB" id="A0A3E0X0E8"/>
<sequence>MHDEANDTGQPGEKEAEIRRVVQEMEAAFNRHDADGLVRWMAEDARWVNPYGRLLVGREEIRAVQATLLAGPLRERFARYHLCALAFPMPQVAIAHIRQEPTSATGEVLAGEPASIAVYVLVNDGDWRIATAQNTLIGAPSA</sequence>
<dbReference type="SUPFAM" id="SSF54427">
    <property type="entry name" value="NTF2-like"/>
    <property type="match status" value="1"/>
</dbReference>
<dbReference type="InterPro" id="IPR011944">
    <property type="entry name" value="Steroid_delta5-4_isomerase"/>
</dbReference>
<dbReference type="RefSeq" id="WP_116300923.1">
    <property type="nucleotide sequence ID" value="NZ_NFZV01000002.1"/>
</dbReference>
<dbReference type="EMBL" id="NFZW01000002">
    <property type="protein sequence ID" value="RFA38904.1"/>
    <property type="molecule type" value="Genomic_DNA"/>
</dbReference>
<proteinExistence type="predicted"/>
<dbReference type="Pfam" id="PF14534">
    <property type="entry name" value="DUF4440"/>
    <property type="match status" value="1"/>
</dbReference>
<keyword evidence="3" id="KW-1185">Reference proteome</keyword>
<feature type="domain" description="DUF4440" evidence="1">
    <location>
        <begin position="18"/>
        <end position="129"/>
    </location>
</feature>